<evidence type="ECO:0000256" key="7">
    <source>
        <dbReference type="ARBA" id="ARBA00022741"/>
    </source>
</evidence>
<keyword evidence="9 11" id="KW-0520">NAD</keyword>
<proteinExistence type="inferred from homology"/>
<feature type="domain" description="Cytidyltransferase-like" evidence="13">
    <location>
        <begin position="20"/>
        <end position="199"/>
    </location>
</feature>
<evidence type="ECO:0000313" key="14">
    <source>
        <dbReference type="EMBL" id="MBY4635843.1"/>
    </source>
</evidence>
<dbReference type="InterPro" id="IPR005248">
    <property type="entry name" value="NadD/NMNAT"/>
</dbReference>
<dbReference type="InterPro" id="IPR014729">
    <property type="entry name" value="Rossmann-like_a/b/a_fold"/>
</dbReference>
<feature type="region of interest" description="Disordered" evidence="12">
    <location>
        <begin position="1"/>
        <end position="25"/>
    </location>
</feature>
<comment type="function">
    <text evidence="1 11">Catalyzes the reversible adenylation of nicotinate mononucleotide (NaMN) to nicotinic acid adenine dinucleotide (NaAD).</text>
</comment>
<dbReference type="HAMAP" id="MF_00244">
    <property type="entry name" value="NaMN_adenylyltr"/>
    <property type="match status" value="1"/>
</dbReference>
<evidence type="ECO:0000256" key="1">
    <source>
        <dbReference type="ARBA" id="ARBA00002324"/>
    </source>
</evidence>
<evidence type="ECO:0000259" key="13">
    <source>
        <dbReference type="Pfam" id="PF01467"/>
    </source>
</evidence>
<dbReference type="Pfam" id="PF01467">
    <property type="entry name" value="CTP_transf_like"/>
    <property type="match status" value="1"/>
</dbReference>
<evidence type="ECO:0000256" key="6">
    <source>
        <dbReference type="ARBA" id="ARBA00022695"/>
    </source>
</evidence>
<keyword evidence="15" id="KW-1185">Reference proteome</keyword>
<keyword evidence="4 11" id="KW-0662">Pyridine nucleotide biosynthesis</keyword>
<organism evidence="14 15">
    <name type="scientific">Sphingopyxis jiangsuensis</name>
    <dbReference type="NCBI Taxonomy" id="2871171"/>
    <lineage>
        <taxon>Bacteria</taxon>
        <taxon>Pseudomonadati</taxon>
        <taxon>Pseudomonadota</taxon>
        <taxon>Alphaproteobacteria</taxon>
        <taxon>Sphingomonadales</taxon>
        <taxon>Sphingomonadaceae</taxon>
        <taxon>Sphingopyxis</taxon>
    </lineage>
</organism>
<evidence type="ECO:0000256" key="12">
    <source>
        <dbReference type="SAM" id="MobiDB-lite"/>
    </source>
</evidence>
<dbReference type="EMBL" id="JAILXK010000001">
    <property type="protein sequence ID" value="MBY4635843.1"/>
    <property type="molecule type" value="Genomic_DNA"/>
</dbReference>
<accession>A0ABS7M9Z6</accession>
<evidence type="ECO:0000256" key="5">
    <source>
        <dbReference type="ARBA" id="ARBA00022679"/>
    </source>
</evidence>
<dbReference type="NCBIfam" id="NF000843">
    <property type="entry name" value="PRK00071.2-2"/>
    <property type="match status" value="1"/>
</dbReference>
<dbReference type="CDD" id="cd02165">
    <property type="entry name" value="NMNAT"/>
    <property type="match status" value="1"/>
</dbReference>
<comment type="caution">
    <text evidence="14">The sequence shown here is derived from an EMBL/GenBank/DDBJ whole genome shotgun (WGS) entry which is preliminary data.</text>
</comment>
<reference evidence="14" key="1">
    <citation type="submission" date="2021-08" db="EMBL/GenBank/DDBJ databases">
        <title>Sphingopyxis panaciterrulae sp. nov., isolated from the surface water of the Yellow Sea.</title>
        <authorList>
            <person name="Gao Z."/>
            <person name="Zhang D."/>
            <person name="Zhang A."/>
        </authorList>
    </citation>
    <scope>NUCLEOTIDE SEQUENCE</scope>
    <source>
        <strain evidence="14">XHP0097</strain>
    </source>
</reference>
<evidence type="ECO:0000256" key="2">
    <source>
        <dbReference type="ARBA" id="ARBA00005019"/>
    </source>
</evidence>
<dbReference type="Gene3D" id="3.40.50.620">
    <property type="entry name" value="HUPs"/>
    <property type="match status" value="1"/>
</dbReference>
<keyword evidence="6 11" id="KW-0548">Nucleotidyltransferase</keyword>
<gene>
    <name evidence="11" type="primary">nadD</name>
    <name evidence="14" type="ORF">K5P26_01655</name>
</gene>
<comment type="catalytic activity">
    <reaction evidence="10 11">
        <text>nicotinate beta-D-ribonucleotide + ATP + H(+) = deamido-NAD(+) + diphosphate</text>
        <dbReference type="Rhea" id="RHEA:22860"/>
        <dbReference type="ChEBI" id="CHEBI:15378"/>
        <dbReference type="ChEBI" id="CHEBI:30616"/>
        <dbReference type="ChEBI" id="CHEBI:33019"/>
        <dbReference type="ChEBI" id="CHEBI:57502"/>
        <dbReference type="ChEBI" id="CHEBI:58437"/>
        <dbReference type="EC" id="2.7.7.18"/>
    </reaction>
</comment>
<dbReference type="EC" id="2.7.7.18" evidence="11"/>
<keyword evidence="7 11" id="KW-0547">Nucleotide-binding</keyword>
<evidence type="ECO:0000256" key="3">
    <source>
        <dbReference type="ARBA" id="ARBA00009014"/>
    </source>
</evidence>
<dbReference type="Proteomes" id="UP001166571">
    <property type="component" value="Unassembled WGS sequence"/>
</dbReference>
<sequence length="231" mass="26218">MAGARHGTGPPLTRARPTGLLGGSFNPAHGGHRTISLNAIDALGLDELWWLVSPGNPLKSAKGMAPLPARLASAQRMARRAPIRATAIEAEFGTRYTVDTLRKLVRRYPNRRFIWIMGADNLVQLPRWRDWRDIARLMPIAVVARPGYNGRTHAAQAMGWLRRFVRPADQKLHWTNWRPPALVFLRFSPDVRSATAIRQANPRWFERYAGRAMRDPLTHSRLRDRERKGTA</sequence>
<dbReference type="PANTHER" id="PTHR39321:SF3">
    <property type="entry name" value="PHOSPHOPANTETHEINE ADENYLYLTRANSFERASE"/>
    <property type="match status" value="1"/>
</dbReference>
<evidence type="ECO:0000256" key="8">
    <source>
        <dbReference type="ARBA" id="ARBA00022840"/>
    </source>
</evidence>
<dbReference type="InterPro" id="IPR004821">
    <property type="entry name" value="Cyt_trans-like"/>
</dbReference>
<keyword evidence="8 11" id="KW-0067">ATP-binding</keyword>
<evidence type="ECO:0000313" key="15">
    <source>
        <dbReference type="Proteomes" id="UP001166571"/>
    </source>
</evidence>
<dbReference type="SUPFAM" id="SSF52374">
    <property type="entry name" value="Nucleotidylyl transferase"/>
    <property type="match status" value="1"/>
</dbReference>
<protein>
    <recommendedName>
        <fullName evidence="11">Probable nicotinate-nucleotide adenylyltransferase</fullName>
        <ecNumber evidence="11">2.7.7.18</ecNumber>
    </recommendedName>
    <alternativeName>
        <fullName evidence="11">Deamido-NAD(+) diphosphorylase</fullName>
    </alternativeName>
    <alternativeName>
        <fullName evidence="11">Deamido-NAD(+) pyrophosphorylase</fullName>
    </alternativeName>
    <alternativeName>
        <fullName evidence="11">Nicotinate mononucleotide adenylyltransferase</fullName>
        <shortName evidence="11">NaMN adenylyltransferase</shortName>
    </alternativeName>
</protein>
<evidence type="ECO:0000256" key="10">
    <source>
        <dbReference type="ARBA" id="ARBA00048721"/>
    </source>
</evidence>
<dbReference type="PANTHER" id="PTHR39321">
    <property type="entry name" value="NICOTINATE-NUCLEOTIDE ADENYLYLTRANSFERASE-RELATED"/>
    <property type="match status" value="1"/>
</dbReference>
<comment type="pathway">
    <text evidence="2 11">Cofactor biosynthesis; NAD(+) biosynthesis; deamido-NAD(+) from nicotinate D-ribonucleotide: step 1/1.</text>
</comment>
<evidence type="ECO:0000256" key="4">
    <source>
        <dbReference type="ARBA" id="ARBA00022642"/>
    </source>
</evidence>
<dbReference type="GO" id="GO:0004515">
    <property type="term" value="F:nicotinate-nucleotide adenylyltransferase activity"/>
    <property type="evidence" value="ECO:0007669"/>
    <property type="project" value="UniProtKB-EC"/>
</dbReference>
<evidence type="ECO:0000256" key="11">
    <source>
        <dbReference type="HAMAP-Rule" id="MF_00244"/>
    </source>
</evidence>
<keyword evidence="5 11" id="KW-0808">Transferase</keyword>
<name>A0ABS7M9Z6_9SPHN</name>
<evidence type="ECO:0000256" key="9">
    <source>
        <dbReference type="ARBA" id="ARBA00023027"/>
    </source>
</evidence>
<comment type="similarity">
    <text evidence="3 11">Belongs to the NadD family.</text>
</comment>
<dbReference type="RefSeq" id="WP_222135563.1">
    <property type="nucleotide sequence ID" value="NZ_JAILXK010000001.1"/>
</dbReference>